<evidence type="ECO:0000256" key="4">
    <source>
        <dbReference type="SAM" id="SignalP"/>
    </source>
</evidence>
<feature type="chain" id="PRO_5020447030" description="Curli production assembly/transport component CsgF" evidence="4">
    <location>
        <begin position="28"/>
        <end position="152"/>
    </location>
</feature>
<keyword evidence="6" id="KW-1185">Reference proteome</keyword>
<gene>
    <name evidence="5" type="ORF">EV686_102267</name>
</gene>
<evidence type="ECO:0000256" key="1">
    <source>
        <dbReference type="ARBA" id="ARBA00003989"/>
    </source>
</evidence>
<organism evidence="5 6">
    <name type="scientific">Paracandidimonas soli</name>
    <dbReference type="NCBI Taxonomy" id="1917182"/>
    <lineage>
        <taxon>Bacteria</taxon>
        <taxon>Pseudomonadati</taxon>
        <taxon>Pseudomonadota</taxon>
        <taxon>Betaproteobacteria</taxon>
        <taxon>Burkholderiales</taxon>
        <taxon>Alcaligenaceae</taxon>
        <taxon>Paracandidimonas</taxon>
    </lineage>
</organism>
<keyword evidence="3 4" id="KW-0732">Signal</keyword>
<dbReference type="Pfam" id="PF10614">
    <property type="entry name" value="CsgF"/>
    <property type="match status" value="1"/>
</dbReference>
<comment type="caution">
    <text evidence="5">The sequence shown here is derived from an EMBL/GenBank/DDBJ whole genome shotgun (WGS) entry which is preliminary data.</text>
</comment>
<evidence type="ECO:0000256" key="2">
    <source>
        <dbReference type="ARBA" id="ARBA00014031"/>
    </source>
</evidence>
<name>A0A4R3VD24_9BURK</name>
<dbReference type="EMBL" id="SMBX01000002">
    <property type="protein sequence ID" value="TCV01554.1"/>
    <property type="molecule type" value="Genomic_DNA"/>
</dbReference>
<evidence type="ECO:0000256" key="3">
    <source>
        <dbReference type="ARBA" id="ARBA00022729"/>
    </source>
</evidence>
<reference evidence="5 6" key="1">
    <citation type="submission" date="2019-03" db="EMBL/GenBank/DDBJ databases">
        <title>Genomic Encyclopedia of Type Strains, Phase IV (KMG-IV): sequencing the most valuable type-strain genomes for metagenomic binning, comparative biology and taxonomic classification.</title>
        <authorList>
            <person name="Goeker M."/>
        </authorList>
    </citation>
    <scope>NUCLEOTIDE SEQUENCE [LARGE SCALE GENOMIC DNA]</scope>
    <source>
        <strain evidence="5 6">DSM 100048</strain>
    </source>
</reference>
<dbReference type="Proteomes" id="UP000294692">
    <property type="component" value="Unassembled WGS sequence"/>
</dbReference>
<comment type="function">
    <text evidence="1">May be involved in the biogenesis of curli organelles.</text>
</comment>
<evidence type="ECO:0000313" key="6">
    <source>
        <dbReference type="Proteomes" id="UP000294692"/>
    </source>
</evidence>
<accession>A0A4R3VD24</accession>
<dbReference type="InterPro" id="IPR018893">
    <property type="entry name" value="T8SS_CsgF"/>
</dbReference>
<proteinExistence type="predicted"/>
<dbReference type="RefSeq" id="WP_353172197.1">
    <property type="nucleotide sequence ID" value="NZ_JBEBWM010000020.1"/>
</dbReference>
<sequence length="152" mass="16054">MSAQKQPRIRSAVLTLCLCAGTTSAGATELVYYPLNPSFGGSPLNGPVLLNSAIATNKHKAPDIDSDRLGIEQRTPLQNFQESLERSILNRLSSAAASKLFDAQGNFVPGTLQTENFIITIADMGGGIFSVTTEDKSTGNVTTFQVSSLGGF</sequence>
<feature type="signal peptide" evidence="4">
    <location>
        <begin position="1"/>
        <end position="27"/>
    </location>
</feature>
<protein>
    <recommendedName>
        <fullName evidence="2">Curli production assembly/transport component CsgF</fullName>
    </recommendedName>
</protein>
<evidence type="ECO:0000313" key="5">
    <source>
        <dbReference type="EMBL" id="TCV01554.1"/>
    </source>
</evidence>
<dbReference type="AlphaFoldDB" id="A0A4R3VD24"/>